<organism evidence="2 3">
    <name type="scientific">Actinoalloteichus hoggarensis</name>
    <dbReference type="NCBI Taxonomy" id="1470176"/>
    <lineage>
        <taxon>Bacteria</taxon>
        <taxon>Bacillati</taxon>
        <taxon>Actinomycetota</taxon>
        <taxon>Actinomycetes</taxon>
        <taxon>Pseudonocardiales</taxon>
        <taxon>Pseudonocardiaceae</taxon>
        <taxon>Actinoalloteichus</taxon>
    </lineage>
</organism>
<keyword evidence="3" id="KW-1185">Reference proteome</keyword>
<evidence type="ECO:0000313" key="3">
    <source>
        <dbReference type="Proteomes" id="UP000204221"/>
    </source>
</evidence>
<name>A0A221W3Y5_9PSEU</name>
<dbReference type="OrthoDB" id="3685015at2"/>
<dbReference type="Proteomes" id="UP000204221">
    <property type="component" value="Chromosome"/>
</dbReference>
<sequence>MNTELVALGHRVAGAAFGWLSEACPYFRMPPGPVADIDVGESVKPLCELALAGSLAVRESVTGSREAQIAPELVDFAWREFGCGRVLLELQRRSVAETYPMETYAPFVWAGLRHPELDELSAHLAGLRSTQVIEQLPNRLLAVAAAQRVIGLPETLDRRELTARTWLGGRSEPWTVDFLTAYAVTHTVFHLTDWGARPEELPSPLQNYLHRWLPAWIEVYREAEQWDLVGELLMVDLCLEAPSHPVGAWVALAGAQRADGLLPYGPVPAPRRTSEAFRNFYHPTVVAAIAGTLLVSRGMAELTAVSARAGVR</sequence>
<evidence type="ECO:0000313" key="2">
    <source>
        <dbReference type="EMBL" id="ASO20535.1"/>
    </source>
</evidence>
<proteinExistence type="predicted"/>
<dbReference type="RefSeq" id="WP_157736823.1">
    <property type="nucleotide sequence ID" value="NZ_CP022521.1"/>
</dbReference>
<accession>A0A221W3Y5</accession>
<dbReference type="EMBL" id="CP022521">
    <property type="protein sequence ID" value="ASO20535.1"/>
    <property type="molecule type" value="Genomic_DNA"/>
</dbReference>
<evidence type="ECO:0000259" key="1">
    <source>
        <dbReference type="Pfam" id="PF21836"/>
    </source>
</evidence>
<reference evidence="2 3" key="1">
    <citation type="submission" date="2017-07" db="EMBL/GenBank/DDBJ databases">
        <title>Complete genome sequence of Actinoalloteichus hoggarensis DSM 45943, type strain of Actinoalloteichus hoggarensis.</title>
        <authorList>
            <person name="Ruckert C."/>
            <person name="Nouioui I."/>
            <person name="Willmese J."/>
            <person name="van Wezel G."/>
            <person name="Klenk H.-P."/>
            <person name="Kalinowski J."/>
            <person name="Zotchev S.B."/>
        </authorList>
    </citation>
    <scope>NUCLEOTIDE SEQUENCE [LARGE SCALE GENOMIC DNA]</scope>
    <source>
        <strain evidence="2 3">DSM 45943</strain>
    </source>
</reference>
<dbReference type="AlphaFoldDB" id="A0A221W3Y5"/>
<dbReference type="KEGG" id="ahg:AHOG_14465"/>
<dbReference type="Pfam" id="PF21836">
    <property type="entry name" value="DUF6895"/>
    <property type="match status" value="1"/>
</dbReference>
<protein>
    <recommendedName>
        <fullName evidence="1">DUF6895 domain-containing protein</fullName>
    </recommendedName>
</protein>
<feature type="domain" description="DUF6895" evidence="1">
    <location>
        <begin position="15"/>
        <end position="291"/>
    </location>
</feature>
<gene>
    <name evidence="2" type="ORF">AHOG_14465</name>
</gene>
<dbReference type="InterPro" id="IPR054190">
    <property type="entry name" value="DUF6895"/>
</dbReference>